<evidence type="ECO:0000256" key="1">
    <source>
        <dbReference type="SAM" id="Phobius"/>
    </source>
</evidence>
<dbReference type="AlphaFoldDB" id="A0AAC9IUP2"/>
<sequence>MVVLHQLIIRHLKWKYSWVLEGVIVEKGTGNKLVFLGFIAILGVQILSCIFIVGKYRTRGNLILRNLKKLNNIATEKYIIKINVQYQLIEWKIAI</sequence>
<keyword evidence="1" id="KW-1133">Transmembrane helix</keyword>
<evidence type="ECO:0000313" key="3">
    <source>
        <dbReference type="Proteomes" id="UP000182945"/>
    </source>
</evidence>
<dbReference type="Proteomes" id="UP000182945">
    <property type="component" value="Chromosome"/>
</dbReference>
<evidence type="ECO:0000313" key="2">
    <source>
        <dbReference type="EMBL" id="APC46896.1"/>
    </source>
</evidence>
<protein>
    <submittedName>
        <fullName evidence="2">Uncharacterized protein</fullName>
    </submittedName>
</protein>
<feature type="transmembrane region" description="Helical" evidence="1">
    <location>
        <begin position="33"/>
        <end position="53"/>
    </location>
</feature>
<name>A0AAC9IUP2_VIRHA</name>
<proteinExistence type="predicted"/>
<gene>
    <name evidence="2" type="ORF">BME96_01235</name>
</gene>
<keyword evidence="1" id="KW-0812">Transmembrane</keyword>
<reference evidence="2 3" key="1">
    <citation type="submission" date="2016-11" db="EMBL/GenBank/DDBJ databases">
        <title>Complete genome sequencing of Virgibacillus halodenitrificans PDB-F2.</title>
        <authorList>
            <person name="Sun Z."/>
            <person name="Zhou Y."/>
            <person name="Li H."/>
        </authorList>
    </citation>
    <scope>NUCLEOTIDE SEQUENCE [LARGE SCALE GENOMIC DNA]</scope>
    <source>
        <strain evidence="2 3">PDB-F2</strain>
    </source>
</reference>
<accession>A0AAC9IUP2</accession>
<keyword evidence="1" id="KW-0472">Membrane</keyword>
<dbReference type="KEGG" id="vhl:BME96_01235"/>
<organism evidence="2 3">
    <name type="scientific">Virgibacillus halodenitrificans</name>
    <name type="common">Bacillus halodenitrificans</name>
    <dbReference type="NCBI Taxonomy" id="1482"/>
    <lineage>
        <taxon>Bacteria</taxon>
        <taxon>Bacillati</taxon>
        <taxon>Bacillota</taxon>
        <taxon>Bacilli</taxon>
        <taxon>Bacillales</taxon>
        <taxon>Bacillaceae</taxon>
        <taxon>Virgibacillus</taxon>
    </lineage>
</organism>
<dbReference type="EMBL" id="CP017962">
    <property type="protein sequence ID" value="APC46896.1"/>
    <property type="molecule type" value="Genomic_DNA"/>
</dbReference>